<feature type="transmembrane region" description="Helical" evidence="1">
    <location>
        <begin position="20"/>
        <end position="43"/>
    </location>
</feature>
<gene>
    <name evidence="2" type="ORF">XAC3562_300063</name>
</gene>
<keyword evidence="1" id="KW-1133">Transmembrane helix</keyword>
<sequence>MAGLLPMRPLLHFVNVAEKLPMAAALGSTVGCVGLVIGCASACCRRRRCLSGVAACP</sequence>
<evidence type="ECO:0000313" key="2">
    <source>
        <dbReference type="EMBL" id="CEG16175.1"/>
    </source>
</evidence>
<accession>A0A0U5FGZ2</accession>
<comment type="caution">
    <text evidence="2">The sequence shown here is derived from an EMBL/GenBank/DDBJ whole genome shotgun (WGS) entry which is preliminary data.</text>
</comment>
<dbReference type="EMBL" id="CCXZ01000123">
    <property type="protein sequence ID" value="CEG16175.1"/>
    <property type="molecule type" value="Genomic_DNA"/>
</dbReference>
<evidence type="ECO:0000313" key="3">
    <source>
        <dbReference type="Proteomes" id="UP000052230"/>
    </source>
</evidence>
<organism evidence="2 3">
    <name type="scientific">Xanthomonas citri pv. citri</name>
    <dbReference type="NCBI Taxonomy" id="611301"/>
    <lineage>
        <taxon>Bacteria</taxon>
        <taxon>Pseudomonadati</taxon>
        <taxon>Pseudomonadota</taxon>
        <taxon>Gammaproteobacteria</taxon>
        <taxon>Lysobacterales</taxon>
        <taxon>Lysobacteraceae</taxon>
        <taxon>Xanthomonas</taxon>
    </lineage>
</organism>
<name>A0A0U5FGZ2_XANCI</name>
<keyword evidence="3" id="KW-1185">Reference proteome</keyword>
<keyword evidence="1" id="KW-0472">Membrane</keyword>
<keyword evidence="1" id="KW-0812">Transmembrane</keyword>
<dbReference type="AlphaFoldDB" id="A0A0U5FGZ2"/>
<dbReference type="Proteomes" id="UP000052230">
    <property type="component" value="Unassembled WGS sequence"/>
</dbReference>
<proteinExistence type="predicted"/>
<reference evidence="2 3" key="1">
    <citation type="submission" date="2014-09" db="EMBL/GenBank/DDBJ databases">
        <authorList>
            <person name="Regsiter A."/>
        </authorList>
    </citation>
    <scope>NUCLEOTIDE SEQUENCE [LARGE SCALE GENOMIC DNA]</scope>
</reference>
<evidence type="ECO:0000256" key="1">
    <source>
        <dbReference type="SAM" id="Phobius"/>
    </source>
</evidence>
<protein>
    <submittedName>
        <fullName evidence="2">Uncharacterized protein</fullName>
    </submittedName>
</protein>